<feature type="compositionally biased region" description="Basic and acidic residues" evidence="5">
    <location>
        <begin position="1"/>
        <end position="12"/>
    </location>
</feature>
<dbReference type="Proteomes" id="UP000318380">
    <property type="component" value="Unassembled WGS sequence"/>
</dbReference>
<dbReference type="PROSITE" id="PS00211">
    <property type="entry name" value="ABC_TRANSPORTER_1"/>
    <property type="match status" value="1"/>
</dbReference>
<name>A0A561BVR2_9ACTN</name>
<accession>A0A561BVR2</accession>
<keyword evidence="4 7" id="KW-0067">ATP-binding</keyword>
<dbReference type="PROSITE" id="PS50893">
    <property type="entry name" value="ABC_TRANSPORTER_2"/>
    <property type="match status" value="1"/>
</dbReference>
<dbReference type="InterPro" id="IPR017871">
    <property type="entry name" value="ABC_transporter-like_CS"/>
</dbReference>
<keyword evidence="3" id="KW-0547">Nucleotide-binding</keyword>
<dbReference type="SUPFAM" id="SSF52540">
    <property type="entry name" value="P-loop containing nucleoside triphosphate hydrolases"/>
    <property type="match status" value="1"/>
</dbReference>
<evidence type="ECO:0000256" key="1">
    <source>
        <dbReference type="ARBA" id="ARBA00005417"/>
    </source>
</evidence>
<dbReference type="SMART" id="SM00382">
    <property type="entry name" value="AAA"/>
    <property type="match status" value="1"/>
</dbReference>
<dbReference type="EMBL" id="VIVK01000001">
    <property type="protein sequence ID" value="TWD82976.1"/>
    <property type="molecule type" value="Genomic_DNA"/>
</dbReference>
<dbReference type="InterPro" id="IPR003593">
    <property type="entry name" value="AAA+_ATPase"/>
</dbReference>
<dbReference type="PANTHER" id="PTHR42734:SF17">
    <property type="entry name" value="METAL TRANSPORT SYSTEM ATP-BINDING PROTEIN TM_0124-RELATED"/>
    <property type="match status" value="1"/>
</dbReference>
<organism evidence="7 8">
    <name type="scientific">Kribbella amoyensis</name>
    <dbReference type="NCBI Taxonomy" id="996641"/>
    <lineage>
        <taxon>Bacteria</taxon>
        <taxon>Bacillati</taxon>
        <taxon>Actinomycetota</taxon>
        <taxon>Actinomycetes</taxon>
        <taxon>Propionibacteriales</taxon>
        <taxon>Kribbellaceae</taxon>
        <taxon>Kribbella</taxon>
    </lineage>
</organism>
<dbReference type="GO" id="GO:0016887">
    <property type="term" value="F:ATP hydrolysis activity"/>
    <property type="evidence" value="ECO:0007669"/>
    <property type="project" value="InterPro"/>
</dbReference>
<dbReference type="InterPro" id="IPR027417">
    <property type="entry name" value="P-loop_NTPase"/>
</dbReference>
<dbReference type="GO" id="GO:0005524">
    <property type="term" value="F:ATP binding"/>
    <property type="evidence" value="ECO:0007669"/>
    <property type="project" value="UniProtKB-KW"/>
</dbReference>
<evidence type="ECO:0000313" key="8">
    <source>
        <dbReference type="Proteomes" id="UP000318380"/>
    </source>
</evidence>
<feature type="region of interest" description="Disordered" evidence="5">
    <location>
        <begin position="1"/>
        <end position="22"/>
    </location>
</feature>
<comment type="caution">
    <text evidence="7">The sequence shown here is derived from an EMBL/GenBank/DDBJ whole genome shotgun (WGS) entry which is preliminary data.</text>
</comment>
<evidence type="ECO:0000259" key="6">
    <source>
        <dbReference type="PROSITE" id="PS50893"/>
    </source>
</evidence>
<dbReference type="CDD" id="cd03235">
    <property type="entry name" value="ABC_Metallic_Cations"/>
    <property type="match status" value="1"/>
</dbReference>
<dbReference type="Gene3D" id="3.40.50.300">
    <property type="entry name" value="P-loop containing nucleotide triphosphate hydrolases"/>
    <property type="match status" value="1"/>
</dbReference>
<feature type="domain" description="ABC transporter" evidence="6">
    <location>
        <begin position="25"/>
        <end position="259"/>
    </location>
</feature>
<keyword evidence="2" id="KW-0813">Transport</keyword>
<evidence type="ECO:0000256" key="2">
    <source>
        <dbReference type="ARBA" id="ARBA00022448"/>
    </source>
</evidence>
<evidence type="ECO:0000256" key="3">
    <source>
        <dbReference type="ARBA" id="ARBA00022741"/>
    </source>
</evidence>
<evidence type="ECO:0000256" key="4">
    <source>
        <dbReference type="ARBA" id="ARBA00022840"/>
    </source>
</evidence>
<dbReference type="InterPro" id="IPR003439">
    <property type="entry name" value="ABC_transporter-like_ATP-bd"/>
</dbReference>
<dbReference type="Pfam" id="PF00005">
    <property type="entry name" value="ABC_tran"/>
    <property type="match status" value="1"/>
</dbReference>
<evidence type="ECO:0000313" key="7">
    <source>
        <dbReference type="EMBL" id="TWD82976.1"/>
    </source>
</evidence>
<reference evidence="7 8" key="1">
    <citation type="submission" date="2019-06" db="EMBL/GenBank/DDBJ databases">
        <title>Sequencing the genomes of 1000 actinobacteria strains.</title>
        <authorList>
            <person name="Klenk H.-P."/>
        </authorList>
    </citation>
    <scope>NUCLEOTIDE SEQUENCE [LARGE SCALE GENOMIC DNA]</scope>
    <source>
        <strain evidence="7 8">DSM 24683</strain>
    </source>
</reference>
<keyword evidence="8" id="KW-1185">Reference proteome</keyword>
<sequence>MTVQDHPADRSRAPGPDGGSAPKAVQVADLSVDLGGRLVLRGVDLQIRQGEVVAVLGTNGSGKSTLIRTMVGLLPAARGQVKLFGTPVPRFRQWNKVGYVPQRITAAGGVPATVQEVVSSGLLSKRRLFRPLKAADRAAIDEALEIVAMADRRKDAVAELSGGQQQRVLIARALVADPDLLILDEPTAGVDLASQGIFADAIRERVARGTTVVMVSHDLGPMDALIDRSVVLRRGRIVYDGAPHASQTHAHVHPHVADDEPGLLS</sequence>
<proteinExistence type="inferred from homology"/>
<dbReference type="InterPro" id="IPR050153">
    <property type="entry name" value="Metal_Ion_Import_ABC"/>
</dbReference>
<protein>
    <submittedName>
        <fullName evidence="7">Zinc transport system ATP-binding protein</fullName>
    </submittedName>
</protein>
<dbReference type="RefSeq" id="WP_238334935.1">
    <property type="nucleotide sequence ID" value="NZ_VIVK01000001.1"/>
</dbReference>
<feature type="region of interest" description="Disordered" evidence="5">
    <location>
        <begin position="244"/>
        <end position="265"/>
    </location>
</feature>
<comment type="similarity">
    <text evidence="1">Belongs to the ABC transporter superfamily.</text>
</comment>
<evidence type="ECO:0000256" key="5">
    <source>
        <dbReference type="SAM" id="MobiDB-lite"/>
    </source>
</evidence>
<dbReference type="AlphaFoldDB" id="A0A561BVR2"/>
<dbReference type="PANTHER" id="PTHR42734">
    <property type="entry name" value="METAL TRANSPORT SYSTEM ATP-BINDING PROTEIN TM_0124-RELATED"/>
    <property type="match status" value="1"/>
</dbReference>
<gene>
    <name evidence="7" type="ORF">FB561_4127</name>
</gene>